<proteinExistence type="predicted"/>
<dbReference type="AlphaFoldDB" id="A0A0F8YGF4"/>
<organism evidence="1">
    <name type="scientific">marine sediment metagenome</name>
    <dbReference type="NCBI Taxonomy" id="412755"/>
    <lineage>
        <taxon>unclassified sequences</taxon>
        <taxon>metagenomes</taxon>
        <taxon>ecological metagenomes</taxon>
    </lineage>
</organism>
<comment type="caution">
    <text evidence="1">The sequence shown here is derived from an EMBL/GenBank/DDBJ whole genome shotgun (WGS) entry which is preliminary data.</text>
</comment>
<name>A0A0F8YGF4_9ZZZZ</name>
<evidence type="ECO:0000313" key="1">
    <source>
        <dbReference type="EMBL" id="KKK72775.1"/>
    </source>
</evidence>
<accession>A0A0F8YGF4</accession>
<gene>
    <name evidence="1" type="ORF">LCGC14_2900520</name>
</gene>
<protein>
    <recommendedName>
        <fullName evidence="2">GLUG domain-containing protein</fullName>
    </recommendedName>
</protein>
<dbReference type="EMBL" id="LAZR01057089">
    <property type="protein sequence ID" value="KKK72775.1"/>
    <property type="molecule type" value="Genomic_DNA"/>
</dbReference>
<sequence>MKKIVGVEIDDNDILNIPLTIKYTGTGSELGKVYVRYDNNDPDTPTNLEVFECIVAAVSIGQTVGYSNGQIWVDTVSGTSGTEDFVNGVADNPVLTWADTLTLSTSTGLTDFHILNGSSITLSASSDNFSLFGDNWTLSLGNRSCDGAYFQGAHGITGTATSAEEIHFEGCEFGNATVALLHADFCSFTGTITQSTAGDYNYHNCYSGVAGVGSPTFAKTSGQAITAEFRNWSGGISFTGLEVGDTMTVSGELGTIDLGSPGGAVVVELRGTYKELTNVGSAAVNLEGAILGGD</sequence>
<reference evidence="1" key="1">
    <citation type="journal article" date="2015" name="Nature">
        <title>Complex archaea that bridge the gap between prokaryotes and eukaryotes.</title>
        <authorList>
            <person name="Spang A."/>
            <person name="Saw J.H."/>
            <person name="Jorgensen S.L."/>
            <person name="Zaremba-Niedzwiedzka K."/>
            <person name="Martijn J."/>
            <person name="Lind A.E."/>
            <person name="van Eijk R."/>
            <person name="Schleper C."/>
            <person name="Guy L."/>
            <person name="Ettema T.J."/>
        </authorList>
    </citation>
    <scope>NUCLEOTIDE SEQUENCE</scope>
</reference>
<feature type="non-terminal residue" evidence="1">
    <location>
        <position position="294"/>
    </location>
</feature>
<evidence type="ECO:0008006" key="2">
    <source>
        <dbReference type="Google" id="ProtNLM"/>
    </source>
</evidence>